<evidence type="ECO:0008006" key="4">
    <source>
        <dbReference type="Google" id="ProtNLM"/>
    </source>
</evidence>
<evidence type="ECO:0000313" key="3">
    <source>
        <dbReference type="Proteomes" id="UP000005384"/>
    </source>
</evidence>
<dbReference type="RefSeq" id="WP_006782285.1">
    <property type="nucleotide sequence ID" value="NZ_CP040506.1"/>
</dbReference>
<gene>
    <name evidence="2" type="ORF">HMPREF9473_04296</name>
</gene>
<name>G5ILB8_9FIRM</name>
<dbReference type="AlphaFoldDB" id="G5ILB8"/>
<evidence type="ECO:0000256" key="1">
    <source>
        <dbReference type="SAM" id="Phobius"/>
    </source>
</evidence>
<protein>
    <recommendedName>
        <fullName evidence="4">Type II secretion system protein G</fullName>
    </recommendedName>
</protein>
<dbReference type="EMBL" id="ADLN01000118">
    <property type="protein sequence ID" value="EHI57806.1"/>
    <property type="molecule type" value="Genomic_DNA"/>
</dbReference>
<keyword evidence="1" id="KW-0472">Membrane</keyword>
<sequence length="159" mass="17664">MSTFLNVLLVILVVVAVILVVLYFLGRKLEKRQVEQQAALEAAAQTVSMLVIDKKKMKIKEANLPKMVYEQTPKYMRWAKVPVVKAKVGPKVMTLMADEKVFAALPVKTEAKVVVSGLYITEIKSIRGGAVPAAPKKKGFFARFKKDKSKSDKAKADKK</sequence>
<comment type="caution">
    <text evidence="2">The sequence shown here is derived from an EMBL/GenBank/DDBJ whole genome shotgun (WGS) entry which is preliminary data.</text>
</comment>
<dbReference type="HOGENOM" id="CLU_124342_0_0_9"/>
<keyword evidence="3" id="KW-1185">Reference proteome</keyword>
<reference evidence="2 3" key="1">
    <citation type="submission" date="2011-08" db="EMBL/GenBank/DDBJ databases">
        <title>The Genome Sequence of Clostridium hathewayi WAL-18680.</title>
        <authorList>
            <consortium name="The Broad Institute Genome Sequencing Platform"/>
            <person name="Earl A."/>
            <person name="Ward D."/>
            <person name="Feldgarden M."/>
            <person name="Gevers D."/>
            <person name="Finegold S.M."/>
            <person name="Summanen P.H."/>
            <person name="Molitoris D.R."/>
            <person name="Song M."/>
            <person name="Daigneault M."/>
            <person name="Allen-Vercoe E."/>
            <person name="Young S.K."/>
            <person name="Zeng Q."/>
            <person name="Gargeya S."/>
            <person name="Fitzgerald M."/>
            <person name="Haas B."/>
            <person name="Abouelleil A."/>
            <person name="Alvarado L."/>
            <person name="Arachchi H.M."/>
            <person name="Berlin A."/>
            <person name="Brown A."/>
            <person name="Chapman S.B."/>
            <person name="Chen Z."/>
            <person name="Dunbar C."/>
            <person name="Freedman E."/>
            <person name="Gearin G."/>
            <person name="Gellesch M."/>
            <person name="Goldberg J."/>
            <person name="Griggs A."/>
            <person name="Gujja S."/>
            <person name="Heiman D."/>
            <person name="Howarth C."/>
            <person name="Larson L."/>
            <person name="Lui A."/>
            <person name="MacDonald P.J.P."/>
            <person name="Montmayeur A."/>
            <person name="Murphy C."/>
            <person name="Neiman D."/>
            <person name="Pearson M."/>
            <person name="Priest M."/>
            <person name="Roberts A."/>
            <person name="Saif S."/>
            <person name="Shea T."/>
            <person name="Shenoy N."/>
            <person name="Sisk P."/>
            <person name="Stolte C."/>
            <person name="Sykes S."/>
            <person name="Wortman J."/>
            <person name="Nusbaum C."/>
            <person name="Birren B."/>
        </authorList>
    </citation>
    <scope>NUCLEOTIDE SEQUENCE [LARGE SCALE GENOMIC DNA]</scope>
    <source>
        <strain evidence="2 3">WAL-18680</strain>
    </source>
</reference>
<organism evidence="2 3">
    <name type="scientific">Hungatella hathewayi WAL-18680</name>
    <dbReference type="NCBI Taxonomy" id="742737"/>
    <lineage>
        <taxon>Bacteria</taxon>
        <taxon>Bacillati</taxon>
        <taxon>Bacillota</taxon>
        <taxon>Clostridia</taxon>
        <taxon>Lachnospirales</taxon>
        <taxon>Lachnospiraceae</taxon>
        <taxon>Hungatella</taxon>
    </lineage>
</organism>
<dbReference type="PATRIC" id="fig|742737.3.peg.4279"/>
<keyword evidence="1" id="KW-1133">Transmembrane helix</keyword>
<feature type="transmembrane region" description="Helical" evidence="1">
    <location>
        <begin position="6"/>
        <end position="25"/>
    </location>
</feature>
<dbReference type="Proteomes" id="UP000005384">
    <property type="component" value="Unassembled WGS sequence"/>
</dbReference>
<evidence type="ECO:0000313" key="2">
    <source>
        <dbReference type="EMBL" id="EHI57806.1"/>
    </source>
</evidence>
<accession>G5ILB8</accession>
<dbReference type="OrthoDB" id="1828236at2"/>
<keyword evidence="1" id="KW-0812">Transmembrane</keyword>
<proteinExistence type="predicted"/>